<dbReference type="PANTHER" id="PTHR37419:SF1">
    <property type="entry name" value="SERINE_THREONINE-PROTEIN KINASE TOXIN HIPA"/>
    <property type="match status" value="1"/>
</dbReference>
<gene>
    <name evidence="2" type="ORF">ABOZ73_07020</name>
</gene>
<feature type="domain" description="HipA N-terminal subdomain 1" evidence="1">
    <location>
        <begin position="2"/>
        <end position="99"/>
    </location>
</feature>
<organism evidence="2">
    <name type="scientific">Caulobacter sp. 73W</name>
    <dbReference type="NCBI Taxonomy" id="3161137"/>
    <lineage>
        <taxon>Bacteria</taxon>
        <taxon>Pseudomonadati</taxon>
        <taxon>Pseudomonadota</taxon>
        <taxon>Alphaproteobacteria</taxon>
        <taxon>Caulobacterales</taxon>
        <taxon>Caulobacteraceae</taxon>
        <taxon>Caulobacter</taxon>
    </lineage>
</organism>
<dbReference type="InterPro" id="IPR017508">
    <property type="entry name" value="HipA_N1"/>
</dbReference>
<dbReference type="Pfam" id="PF13657">
    <property type="entry name" value="Couple_hipA"/>
    <property type="match status" value="1"/>
</dbReference>
<evidence type="ECO:0000259" key="1">
    <source>
        <dbReference type="Pfam" id="PF13657"/>
    </source>
</evidence>
<dbReference type="GO" id="GO:0005829">
    <property type="term" value="C:cytosol"/>
    <property type="evidence" value="ECO:0007669"/>
    <property type="project" value="TreeGrafter"/>
</dbReference>
<evidence type="ECO:0000313" key="2">
    <source>
        <dbReference type="EMBL" id="XDO98160.1"/>
    </source>
</evidence>
<reference evidence="2" key="1">
    <citation type="submission" date="2024-06" db="EMBL/GenBank/DDBJ databases">
        <title>Caulobacter inopinatus, sp. nov.</title>
        <authorList>
            <person name="Donachie S.P."/>
        </authorList>
    </citation>
    <scope>NUCLEOTIDE SEQUENCE</scope>
    <source>
        <strain evidence="2">73W</strain>
    </source>
</reference>
<dbReference type="AlphaFoldDB" id="A0AB39KWZ4"/>
<sequence>MTVWWGEAPVGQLMLDENGDIGFAYEDSWLADPTRPPVSVSLPAQRGVFSRRATRSFFAGLLPEQWQREKVARALGVSQQNDFGLLERLGGDVAGALTLWRQGETPPQPKGLRATKPLSDERLLEILDELPKRPLLAGAQGVSLSLAGAQEKLPVVLG</sequence>
<proteinExistence type="predicted"/>
<protein>
    <submittedName>
        <fullName evidence="2">HipA N-terminal domain-containing protein</fullName>
    </submittedName>
</protein>
<dbReference type="RefSeq" id="WP_369061861.1">
    <property type="nucleotide sequence ID" value="NZ_CP158375.1"/>
</dbReference>
<dbReference type="GO" id="GO:0004674">
    <property type="term" value="F:protein serine/threonine kinase activity"/>
    <property type="evidence" value="ECO:0007669"/>
    <property type="project" value="TreeGrafter"/>
</dbReference>
<dbReference type="PANTHER" id="PTHR37419">
    <property type="entry name" value="SERINE/THREONINE-PROTEIN KINASE TOXIN HIPA"/>
    <property type="match status" value="1"/>
</dbReference>
<dbReference type="EMBL" id="CP158375">
    <property type="protein sequence ID" value="XDO98160.1"/>
    <property type="molecule type" value="Genomic_DNA"/>
</dbReference>
<dbReference type="NCBIfam" id="TIGR03071">
    <property type="entry name" value="couple_hipA"/>
    <property type="match status" value="1"/>
</dbReference>
<accession>A0AB39KWZ4</accession>
<dbReference type="InterPro" id="IPR052028">
    <property type="entry name" value="HipA_Ser/Thr_kinase"/>
</dbReference>
<name>A0AB39KWZ4_9CAUL</name>